<comment type="caution">
    <text evidence="5">The sequence shown here is derived from an EMBL/GenBank/DDBJ whole genome shotgun (WGS) entry which is preliminary data.</text>
</comment>
<evidence type="ECO:0000256" key="4">
    <source>
        <dbReference type="RuleBase" id="RU003560"/>
    </source>
</evidence>
<evidence type="ECO:0000256" key="1">
    <source>
        <dbReference type="ARBA" id="ARBA00001933"/>
    </source>
</evidence>
<dbReference type="PANTHER" id="PTHR43713">
    <property type="entry name" value="GLUTAMATE-1-SEMIALDEHYDE 2,1-AMINOMUTASE"/>
    <property type="match status" value="1"/>
</dbReference>
<keyword evidence="6" id="KW-1185">Reference proteome</keyword>
<keyword evidence="5" id="KW-0032">Aminotransferase</keyword>
<protein>
    <submittedName>
        <fullName evidence="5">Aspartate aminotransferase family protein</fullName>
    </submittedName>
</protein>
<accession>A0ABP6WK51</accession>
<dbReference type="PANTHER" id="PTHR43713:SF3">
    <property type="entry name" value="GLUTAMATE-1-SEMIALDEHYDE 2,1-AMINOMUTASE 1, CHLOROPLASTIC-RELATED"/>
    <property type="match status" value="1"/>
</dbReference>
<dbReference type="GO" id="GO:0008483">
    <property type="term" value="F:transaminase activity"/>
    <property type="evidence" value="ECO:0007669"/>
    <property type="project" value="UniProtKB-KW"/>
</dbReference>
<dbReference type="Gene3D" id="3.40.640.10">
    <property type="entry name" value="Type I PLP-dependent aspartate aminotransferase-like (Major domain)"/>
    <property type="match status" value="1"/>
</dbReference>
<evidence type="ECO:0000313" key="6">
    <source>
        <dbReference type="Proteomes" id="UP001500689"/>
    </source>
</evidence>
<dbReference type="InterPro" id="IPR005814">
    <property type="entry name" value="Aminotrans_3"/>
</dbReference>
<dbReference type="InterPro" id="IPR015424">
    <property type="entry name" value="PyrdxlP-dep_Trfase"/>
</dbReference>
<sequence>MIQGHAHPVIGAAIRERYEKGTHFAAPTEDSVVVAEELKRRWQIPQWRYTNSGSEATMDAIRIARAYTGREPVMKIFGSYHGHHDSVMVSIAGEYEEIGEPDALVSVPYGAGIPRSTVDLTFAVPYNDARSMEHRIEKPTKEGSKPACVIMEASPMNMRLILPEPGYLEAVREITERHGVILIFDEVKTGLTLAAGGAVERFGVRPDMVTLAKTLGGGFPLGAVGGSEDVMSVVKDGSVYQVGTYNGNPLGMAAARSSLTDVLTPDAYRHVERLNDRLIGACNKVLDEFGLPGYSLGLGAKGCVTFAAEKVTDYRSFQANRDTDLSRLFWLYCFNRGVFTAPNRDQEWTLSVTHTEQAVDAYASALHDLAADLAPA</sequence>
<keyword evidence="5" id="KW-0808">Transferase</keyword>
<dbReference type="Proteomes" id="UP001500689">
    <property type="component" value="Unassembled WGS sequence"/>
</dbReference>
<keyword evidence="2 4" id="KW-0663">Pyridoxal phosphate</keyword>
<dbReference type="Pfam" id="PF00202">
    <property type="entry name" value="Aminotran_3"/>
    <property type="match status" value="1"/>
</dbReference>
<keyword evidence="3" id="KW-0045">Antibiotic biosynthesis</keyword>
<dbReference type="InterPro" id="IPR049704">
    <property type="entry name" value="Aminotrans_3_PPA_site"/>
</dbReference>
<name>A0ABP6WK51_9PSEU</name>
<reference evidence="6" key="1">
    <citation type="journal article" date="2019" name="Int. J. Syst. Evol. Microbiol.">
        <title>The Global Catalogue of Microorganisms (GCM) 10K type strain sequencing project: providing services to taxonomists for standard genome sequencing and annotation.</title>
        <authorList>
            <consortium name="The Broad Institute Genomics Platform"/>
            <consortium name="The Broad Institute Genome Sequencing Center for Infectious Disease"/>
            <person name="Wu L."/>
            <person name="Ma J."/>
        </authorList>
    </citation>
    <scope>NUCLEOTIDE SEQUENCE [LARGE SCALE GENOMIC DNA]</scope>
    <source>
        <strain evidence="6">JCM 16898</strain>
    </source>
</reference>
<gene>
    <name evidence="5" type="ORF">GCM10022222_39620</name>
</gene>
<dbReference type="InterPro" id="IPR015422">
    <property type="entry name" value="PyrdxlP-dep_Trfase_small"/>
</dbReference>
<evidence type="ECO:0000256" key="2">
    <source>
        <dbReference type="ARBA" id="ARBA00022898"/>
    </source>
</evidence>
<evidence type="ECO:0000313" key="5">
    <source>
        <dbReference type="EMBL" id="GAA3552106.1"/>
    </source>
</evidence>
<comment type="similarity">
    <text evidence="4">Belongs to the class-III pyridoxal-phosphate-dependent aminotransferase family.</text>
</comment>
<dbReference type="SUPFAM" id="SSF53383">
    <property type="entry name" value="PLP-dependent transferases"/>
    <property type="match status" value="1"/>
</dbReference>
<dbReference type="EMBL" id="BAAAZN010000008">
    <property type="protein sequence ID" value="GAA3552106.1"/>
    <property type="molecule type" value="Genomic_DNA"/>
</dbReference>
<comment type="cofactor">
    <cofactor evidence="1">
        <name>pyridoxal 5'-phosphate</name>
        <dbReference type="ChEBI" id="CHEBI:597326"/>
    </cofactor>
</comment>
<dbReference type="PROSITE" id="PS00600">
    <property type="entry name" value="AA_TRANSFER_CLASS_3"/>
    <property type="match status" value="1"/>
</dbReference>
<organism evidence="5 6">
    <name type="scientific">Amycolatopsis ultiminotia</name>
    <dbReference type="NCBI Taxonomy" id="543629"/>
    <lineage>
        <taxon>Bacteria</taxon>
        <taxon>Bacillati</taxon>
        <taxon>Actinomycetota</taxon>
        <taxon>Actinomycetes</taxon>
        <taxon>Pseudonocardiales</taxon>
        <taxon>Pseudonocardiaceae</taxon>
        <taxon>Amycolatopsis</taxon>
    </lineage>
</organism>
<dbReference type="Gene3D" id="3.90.1150.10">
    <property type="entry name" value="Aspartate Aminotransferase, domain 1"/>
    <property type="match status" value="1"/>
</dbReference>
<dbReference type="InterPro" id="IPR015421">
    <property type="entry name" value="PyrdxlP-dep_Trfase_major"/>
</dbReference>
<proteinExistence type="inferred from homology"/>
<evidence type="ECO:0000256" key="3">
    <source>
        <dbReference type="ARBA" id="ARBA00023194"/>
    </source>
</evidence>